<name>A0ABX5LPA1_9BACT</name>
<comment type="similarity">
    <text evidence="2">Belongs to the ribonuclease N1/T1 family.</text>
</comment>
<evidence type="ECO:0000256" key="4">
    <source>
        <dbReference type="ARBA" id="ARBA00022525"/>
    </source>
</evidence>
<dbReference type="Proteomes" id="UP000245523">
    <property type="component" value="Unassembled WGS sequence"/>
</dbReference>
<reference evidence="9 10" key="1">
    <citation type="submission" date="2018-05" db="EMBL/GenBank/DDBJ databases">
        <title>Animal gut microbial communities from fecal samples from Wisconsin, USA.</title>
        <authorList>
            <person name="Neumann A."/>
        </authorList>
    </citation>
    <scope>NUCLEOTIDE SEQUENCE [LARGE SCALE GENOMIC DNA]</scope>
    <source>
        <strain evidence="9 10">UWS4</strain>
    </source>
</reference>
<evidence type="ECO:0000256" key="6">
    <source>
        <dbReference type="ARBA" id="ARBA00022801"/>
    </source>
</evidence>
<dbReference type="SUPFAM" id="SSF53933">
    <property type="entry name" value="Microbial ribonucleases"/>
    <property type="match status" value="1"/>
</dbReference>
<dbReference type="PROSITE" id="PS51257">
    <property type="entry name" value="PROKAR_LIPOPROTEIN"/>
    <property type="match status" value="1"/>
</dbReference>
<evidence type="ECO:0000256" key="1">
    <source>
        <dbReference type="ARBA" id="ARBA00004613"/>
    </source>
</evidence>
<dbReference type="Pfam" id="PF00545">
    <property type="entry name" value="Ribonuclease"/>
    <property type="match status" value="1"/>
</dbReference>
<organism evidence="9 10">
    <name type="scientific">Hallerella porci</name>
    <dbReference type="NCBI Taxonomy" id="1945871"/>
    <lineage>
        <taxon>Bacteria</taxon>
        <taxon>Pseudomonadati</taxon>
        <taxon>Fibrobacterota</taxon>
        <taxon>Fibrobacteria</taxon>
        <taxon>Fibrobacterales</taxon>
        <taxon>Fibrobacteraceae</taxon>
        <taxon>Hallerella</taxon>
    </lineage>
</organism>
<evidence type="ECO:0000256" key="5">
    <source>
        <dbReference type="ARBA" id="ARBA00022722"/>
    </source>
</evidence>
<keyword evidence="10" id="KW-1185">Reference proteome</keyword>
<feature type="signal peptide" evidence="8">
    <location>
        <begin position="1"/>
        <end position="20"/>
    </location>
</feature>
<sequence length="217" mass="24315">MKSLKFALFLAFAFSFVACSTPTVSVSNSEDESSSSRKITSSNSLKSSSSAEIQISSSENSNEKSSSSPKIDSSNSLKSSSSAEIQISSSATLIYQAVQESGIYTTKDSVAAYLCKFDKLPSNYINKSEGQLLYIETTGKKFSKWNFNPWTTFHKMIGGDIFTNREKLLPTAFDYREADTDYYAQNRGTNRLVYSENCNIYFTSDHYETFTKMEFEK</sequence>
<proteinExistence type="inferred from homology"/>
<dbReference type="InterPro" id="IPR000026">
    <property type="entry name" value="N1-like"/>
</dbReference>
<dbReference type="EMBL" id="QGHD01000001">
    <property type="protein sequence ID" value="PWL04241.1"/>
    <property type="molecule type" value="Genomic_DNA"/>
</dbReference>
<dbReference type="PRINTS" id="PR00117">
    <property type="entry name" value="BARNASE"/>
</dbReference>
<comment type="subcellular location">
    <subcellularLocation>
        <location evidence="1">Secreted</location>
    </subcellularLocation>
</comment>
<feature type="compositionally biased region" description="Low complexity" evidence="7">
    <location>
        <begin position="36"/>
        <end position="77"/>
    </location>
</feature>
<keyword evidence="5" id="KW-0540">Nuclease</keyword>
<dbReference type="Gene3D" id="3.40.20.20">
    <property type="match status" value="2"/>
</dbReference>
<dbReference type="InterPro" id="IPR053753">
    <property type="entry name" value="RNase_N1/T1-like_sf"/>
</dbReference>
<dbReference type="InterPro" id="IPR001887">
    <property type="entry name" value="Barnase"/>
</dbReference>
<accession>A0ABX5LPA1</accession>
<evidence type="ECO:0000256" key="7">
    <source>
        <dbReference type="SAM" id="MobiDB-lite"/>
    </source>
</evidence>
<comment type="caution">
    <text evidence="9">The sequence shown here is derived from an EMBL/GenBank/DDBJ whole genome shotgun (WGS) entry which is preliminary data.</text>
</comment>
<gene>
    <name evidence="9" type="ORF">B0H50_101255</name>
</gene>
<evidence type="ECO:0000256" key="8">
    <source>
        <dbReference type="SAM" id="SignalP"/>
    </source>
</evidence>
<keyword evidence="4" id="KW-0964">Secreted</keyword>
<evidence type="ECO:0000256" key="2">
    <source>
        <dbReference type="ARBA" id="ARBA00009006"/>
    </source>
</evidence>
<evidence type="ECO:0000313" key="10">
    <source>
        <dbReference type="Proteomes" id="UP000245523"/>
    </source>
</evidence>
<dbReference type="RefSeq" id="WP_106198086.1">
    <property type="nucleotide sequence ID" value="NZ_QGHD01000001.1"/>
</dbReference>
<feature type="region of interest" description="Disordered" evidence="7">
    <location>
        <begin position="25"/>
        <end position="77"/>
    </location>
</feature>
<feature type="chain" id="PRO_5046483659" description="Ribonuclease" evidence="8">
    <location>
        <begin position="21"/>
        <end position="217"/>
    </location>
</feature>
<evidence type="ECO:0000313" key="9">
    <source>
        <dbReference type="EMBL" id="PWL04241.1"/>
    </source>
</evidence>
<dbReference type="InterPro" id="IPR016191">
    <property type="entry name" value="Ribonuclease/ribotoxin"/>
</dbReference>
<protein>
    <recommendedName>
        <fullName evidence="3">Ribonuclease</fullName>
    </recommendedName>
</protein>
<keyword evidence="8" id="KW-0732">Signal</keyword>
<evidence type="ECO:0000256" key="3">
    <source>
        <dbReference type="ARBA" id="ARBA00022214"/>
    </source>
</evidence>
<keyword evidence="6" id="KW-0378">Hydrolase</keyword>